<evidence type="ECO:0000313" key="1">
    <source>
        <dbReference type="EMBL" id="QEG09313.1"/>
    </source>
</evidence>
<reference evidence="2" key="1">
    <citation type="submission" date="2019-06" db="EMBL/GenBank/DDBJ databases">
        <title>The complete genome of Stenotrophomonas phage Pokken.</title>
        <authorList>
            <person name="Hayden A."/>
            <person name="Martinez N."/>
            <person name="Moreland R."/>
            <person name="Liu M."/>
            <person name="Gonzalez C.F."/>
            <person name="Ramsey J."/>
        </authorList>
    </citation>
    <scope>NUCLEOTIDE SEQUENCE [LARGE SCALE GENOMIC DNA]</scope>
</reference>
<protein>
    <submittedName>
        <fullName evidence="1">Uncharacterized protein</fullName>
    </submittedName>
</protein>
<dbReference type="Proteomes" id="UP000324257">
    <property type="component" value="Segment"/>
</dbReference>
<gene>
    <name evidence="1" type="ORF">CPT_Pokken_095</name>
</gene>
<name>A0A5B9NET1_9CAUD</name>
<sequence>MSSAPRVTIEQVEAAIREETYTVLPDGRTTICQLTLDNGFTVDGHSACVSKENFNAEIGNKYAREEAVKKVWAYLGFRLADRLASENRDFLGRMKDEADELNARLNSLLRFLQTGATQLDDIQFQLLQQQATAMQSYFNALTTRIAYEDGKRKSQQAQ</sequence>
<organism evidence="1 2">
    <name type="scientific">Stenotrophomonas phage Pokken</name>
    <dbReference type="NCBI Taxonomy" id="2596674"/>
    <lineage>
        <taxon>Viruses</taxon>
        <taxon>Duplodnaviria</taxon>
        <taxon>Heunggongvirae</taxon>
        <taxon>Uroviricota</taxon>
        <taxon>Caudoviricetes</taxon>
        <taxon>Schitoviridae</taxon>
        <taxon>Pokkenvirus</taxon>
        <taxon>Pokkenvirus pokken</taxon>
    </lineage>
</organism>
<accession>A0A5B9NET1</accession>
<dbReference type="Pfam" id="PF13876">
    <property type="entry name" value="Phage_gp49_66"/>
    <property type="match status" value="1"/>
</dbReference>
<dbReference type="InterPro" id="IPR025915">
    <property type="entry name" value="Phage_gp49_66"/>
</dbReference>
<dbReference type="EMBL" id="MN062186">
    <property type="protein sequence ID" value="QEG09313.1"/>
    <property type="molecule type" value="Genomic_DNA"/>
</dbReference>
<dbReference type="InterPro" id="IPR054052">
    <property type="entry name" value="Y16Q-like"/>
</dbReference>
<keyword evidence="2" id="KW-1185">Reference proteome</keyword>
<proteinExistence type="predicted"/>
<dbReference type="Pfam" id="PF21825">
    <property type="entry name" value="crAss001_48"/>
    <property type="match status" value="1"/>
</dbReference>
<evidence type="ECO:0000313" key="2">
    <source>
        <dbReference type="Proteomes" id="UP000324257"/>
    </source>
</evidence>